<gene>
    <name evidence="4" type="ORF">GCM10011314_28590</name>
</gene>
<sequence>MSILSGRASRITLGLAVAVATLSGGVASAAPTAELAGTRPAFKAPFQCGTQWRGSAWTWSDGHQHSPLKSVDWNWGSGNDDKGKLVRASAGGTVEFAGDGPGGYGKMVLIRHGNGWKTRYAHLLVGSLEVSAGQSINQGKVIGKVGQSGGQPSSHLHYEQIADGNVVDAVVQGVRFDPNDVHYITSTNAC</sequence>
<dbReference type="SUPFAM" id="SSF51261">
    <property type="entry name" value="Duplicated hybrid motif"/>
    <property type="match status" value="1"/>
</dbReference>
<comment type="caution">
    <text evidence="4">The sequence shown here is derived from an EMBL/GenBank/DDBJ whole genome shotgun (WGS) entry which is preliminary data.</text>
</comment>
<dbReference type="RefSeq" id="WP_035948506.1">
    <property type="nucleotide sequence ID" value="NZ_BMEA01000003.1"/>
</dbReference>
<dbReference type="EMBL" id="BMEA01000003">
    <property type="protein sequence ID" value="GGB87098.1"/>
    <property type="molecule type" value="Genomic_DNA"/>
</dbReference>
<dbReference type="InterPro" id="IPR050570">
    <property type="entry name" value="Cell_wall_metabolism_enzyme"/>
</dbReference>
<dbReference type="AlphaFoldDB" id="A0A8H9FUD3"/>
<evidence type="ECO:0000313" key="5">
    <source>
        <dbReference type="Proteomes" id="UP000628079"/>
    </source>
</evidence>
<feature type="signal peptide" evidence="2">
    <location>
        <begin position="1"/>
        <end position="29"/>
    </location>
</feature>
<dbReference type="Pfam" id="PF01551">
    <property type="entry name" value="Peptidase_M23"/>
    <property type="match status" value="1"/>
</dbReference>
<dbReference type="GO" id="GO:0004222">
    <property type="term" value="F:metalloendopeptidase activity"/>
    <property type="evidence" value="ECO:0007669"/>
    <property type="project" value="TreeGrafter"/>
</dbReference>
<organism evidence="4 5">
    <name type="scientific">Knoellia flava</name>
    <dbReference type="NCBI Taxonomy" id="913969"/>
    <lineage>
        <taxon>Bacteria</taxon>
        <taxon>Bacillati</taxon>
        <taxon>Actinomycetota</taxon>
        <taxon>Actinomycetes</taxon>
        <taxon>Micrococcales</taxon>
        <taxon>Intrasporangiaceae</taxon>
        <taxon>Knoellia</taxon>
    </lineage>
</organism>
<dbReference type="CDD" id="cd12797">
    <property type="entry name" value="M23_peptidase"/>
    <property type="match status" value="1"/>
</dbReference>
<proteinExistence type="predicted"/>
<dbReference type="PANTHER" id="PTHR21666:SF289">
    <property type="entry name" value="L-ALA--D-GLU ENDOPEPTIDASE"/>
    <property type="match status" value="1"/>
</dbReference>
<accession>A0A8H9FUD3</accession>
<name>A0A8H9FUD3_9MICO</name>
<dbReference type="InterPro" id="IPR011055">
    <property type="entry name" value="Dup_hybrid_motif"/>
</dbReference>
<keyword evidence="1 2" id="KW-0732">Signal</keyword>
<evidence type="ECO:0000259" key="3">
    <source>
        <dbReference type="Pfam" id="PF01551"/>
    </source>
</evidence>
<evidence type="ECO:0000256" key="1">
    <source>
        <dbReference type="ARBA" id="ARBA00022729"/>
    </source>
</evidence>
<dbReference type="Gene3D" id="2.70.70.10">
    <property type="entry name" value="Glucose Permease (Domain IIA)"/>
    <property type="match status" value="1"/>
</dbReference>
<evidence type="ECO:0000256" key="2">
    <source>
        <dbReference type="SAM" id="SignalP"/>
    </source>
</evidence>
<evidence type="ECO:0000313" key="4">
    <source>
        <dbReference type="EMBL" id="GGB87098.1"/>
    </source>
</evidence>
<reference evidence="4" key="1">
    <citation type="journal article" date="2014" name="Int. J. Syst. Evol. Microbiol.">
        <title>Complete genome sequence of Corynebacterium casei LMG S-19264T (=DSM 44701T), isolated from a smear-ripened cheese.</title>
        <authorList>
            <consortium name="US DOE Joint Genome Institute (JGI-PGF)"/>
            <person name="Walter F."/>
            <person name="Albersmeier A."/>
            <person name="Kalinowski J."/>
            <person name="Ruckert C."/>
        </authorList>
    </citation>
    <scope>NUCLEOTIDE SEQUENCE</scope>
    <source>
        <strain evidence="4">CGMCC 1.10749</strain>
    </source>
</reference>
<dbReference type="InterPro" id="IPR016047">
    <property type="entry name" value="M23ase_b-sheet_dom"/>
</dbReference>
<dbReference type="Proteomes" id="UP000628079">
    <property type="component" value="Unassembled WGS sequence"/>
</dbReference>
<reference evidence="4" key="2">
    <citation type="submission" date="2020-09" db="EMBL/GenBank/DDBJ databases">
        <authorList>
            <person name="Sun Q."/>
            <person name="Zhou Y."/>
        </authorList>
    </citation>
    <scope>NUCLEOTIDE SEQUENCE</scope>
    <source>
        <strain evidence="4">CGMCC 1.10749</strain>
    </source>
</reference>
<feature type="domain" description="M23ase beta-sheet core" evidence="3">
    <location>
        <begin position="82"/>
        <end position="168"/>
    </location>
</feature>
<dbReference type="PANTHER" id="PTHR21666">
    <property type="entry name" value="PEPTIDASE-RELATED"/>
    <property type="match status" value="1"/>
</dbReference>
<feature type="chain" id="PRO_5034233765" description="M23ase beta-sheet core domain-containing protein" evidence="2">
    <location>
        <begin position="30"/>
        <end position="190"/>
    </location>
</feature>
<protein>
    <recommendedName>
        <fullName evidence="3">M23ase beta-sheet core domain-containing protein</fullName>
    </recommendedName>
</protein>